<dbReference type="AlphaFoldDB" id="A0AAV9H3M5"/>
<name>A0AAV9H3M5_9PEZI</name>
<proteinExistence type="predicted"/>
<dbReference type="PROSITE" id="PS51257">
    <property type="entry name" value="PROKAR_LIPOPROTEIN"/>
    <property type="match status" value="1"/>
</dbReference>
<protein>
    <submittedName>
        <fullName evidence="2">Uncharacterized protein</fullName>
    </submittedName>
</protein>
<evidence type="ECO:0000313" key="2">
    <source>
        <dbReference type="EMBL" id="KAK4454252.1"/>
    </source>
</evidence>
<organism evidence="2 3">
    <name type="scientific">Podospora aff. communis PSN243</name>
    <dbReference type="NCBI Taxonomy" id="3040156"/>
    <lineage>
        <taxon>Eukaryota</taxon>
        <taxon>Fungi</taxon>
        <taxon>Dikarya</taxon>
        <taxon>Ascomycota</taxon>
        <taxon>Pezizomycotina</taxon>
        <taxon>Sordariomycetes</taxon>
        <taxon>Sordariomycetidae</taxon>
        <taxon>Sordariales</taxon>
        <taxon>Podosporaceae</taxon>
        <taxon>Podospora</taxon>
    </lineage>
</organism>
<reference evidence="2" key="1">
    <citation type="journal article" date="2023" name="Mol. Phylogenet. Evol.">
        <title>Genome-scale phylogeny and comparative genomics of the fungal order Sordariales.</title>
        <authorList>
            <person name="Hensen N."/>
            <person name="Bonometti L."/>
            <person name="Westerberg I."/>
            <person name="Brannstrom I.O."/>
            <person name="Guillou S."/>
            <person name="Cros-Aarteil S."/>
            <person name="Calhoun S."/>
            <person name="Haridas S."/>
            <person name="Kuo A."/>
            <person name="Mondo S."/>
            <person name="Pangilinan J."/>
            <person name="Riley R."/>
            <person name="LaButti K."/>
            <person name="Andreopoulos B."/>
            <person name="Lipzen A."/>
            <person name="Chen C."/>
            <person name="Yan M."/>
            <person name="Daum C."/>
            <person name="Ng V."/>
            <person name="Clum A."/>
            <person name="Steindorff A."/>
            <person name="Ohm R.A."/>
            <person name="Martin F."/>
            <person name="Silar P."/>
            <person name="Natvig D.O."/>
            <person name="Lalanne C."/>
            <person name="Gautier V."/>
            <person name="Ament-Velasquez S.L."/>
            <person name="Kruys A."/>
            <person name="Hutchinson M.I."/>
            <person name="Powell A.J."/>
            <person name="Barry K."/>
            <person name="Miller A.N."/>
            <person name="Grigoriev I.V."/>
            <person name="Debuchy R."/>
            <person name="Gladieux P."/>
            <person name="Hiltunen Thoren M."/>
            <person name="Johannesson H."/>
        </authorList>
    </citation>
    <scope>NUCLEOTIDE SEQUENCE</scope>
    <source>
        <strain evidence="2">PSN243</strain>
    </source>
</reference>
<feature type="region of interest" description="Disordered" evidence="1">
    <location>
        <begin position="166"/>
        <end position="185"/>
    </location>
</feature>
<comment type="caution">
    <text evidence="2">The sequence shown here is derived from an EMBL/GenBank/DDBJ whole genome shotgun (WGS) entry which is preliminary data.</text>
</comment>
<evidence type="ECO:0000313" key="3">
    <source>
        <dbReference type="Proteomes" id="UP001321760"/>
    </source>
</evidence>
<gene>
    <name evidence="2" type="ORF">QBC34DRAFT_155764</name>
</gene>
<reference evidence="2" key="2">
    <citation type="submission" date="2023-05" db="EMBL/GenBank/DDBJ databases">
        <authorList>
            <consortium name="Lawrence Berkeley National Laboratory"/>
            <person name="Steindorff A."/>
            <person name="Hensen N."/>
            <person name="Bonometti L."/>
            <person name="Westerberg I."/>
            <person name="Brannstrom I.O."/>
            <person name="Guillou S."/>
            <person name="Cros-Aarteil S."/>
            <person name="Calhoun S."/>
            <person name="Haridas S."/>
            <person name="Kuo A."/>
            <person name="Mondo S."/>
            <person name="Pangilinan J."/>
            <person name="Riley R."/>
            <person name="Labutti K."/>
            <person name="Andreopoulos B."/>
            <person name="Lipzen A."/>
            <person name="Chen C."/>
            <person name="Yanf M."/>
            <person name="Daum C."/>
            <person name="Ng V."/>
            <person name="Clum A."/>
            <person name="Ohm R."/>
            <person name="Martin F."/>
            <person name="Silar P."/>
            <person name="Natvig D."/>
            <person name="Lalanne C."/>
            <person name="Gautier V."/>
            <person name="Ament-Velasquez S.L."/>
            <person name="Kruys A."/>
            <person name="Hutchinson M.I."/>
            <person name="Powell A.J."/>
            <person name="Barry K."/>
            <person name="Miller A.N."/>
            <person name="Grigoriev I.V."/>
            <person name="Debuchy R."/>
            <person name="Gladieux P."/>
            <person name="Thoren M.H."/>
            <person name="Johannesson H."/>
        </authorList>
    </citation>
    <scope>NUCLEOTIDE SEQUENCE</scope>
    <source>
        <strain evidence="2">PSN243</strain>
    </source>
</reference>
<accession>A0AAV9H3M5</accession>
<dbReference type="Proteomes" id="UP001321760">
    <property type="component" value="Unassembled WGS sequence"/>
</dbReference>
<evidence type="ECO:0000256" key="1">
    <source>
        <dbReference type="SAM" id="MobiDB-lite"/>
    </source>
</evidence>
<dbReference type="EMBL" id="MU865917">
    <property type="protein sequence ID" value="KAK4454252.1"/>
    <property type="molecule type" value="Genomic_DNA"/>
</dbReference>
<keyword evidence="3" id="KW-1185">Reference proteome</keyword>
<sequence>MAEKAPPLQLGGGTVACFILAAASRIAKEGGRDGGRTHGKEPKRLVRLQSAILRQFLIGPFHLTYLQVPRALLSGSRLRFPRYGARAARLHDVELHRPPDEPKGPLGMARWQWRKLGASGLCMAGKNFTGPDEQQRLVYKAEGELCWVRACCCAASATVYRSCNESNQTPRLSRPPCGVRGQGSTSIGKWCRYPRTGACRQNSAA</sequence>